<dbReference type="InterPro" id="IPR036097">
    <property type="entry name" value="HisK_dim/P_sf"/>
</dbReference>
<feature type="transmembrane region" description="Helical" evidence="9">
    <location>
        <begin position="22"/>
        <end position="44"/>
    </location>
</feature>
<keyword evidence="7" id="KW-0067">ATP-binding</keyword>
<evidence type="ECO:0000259" key="10">
    <source>
        <dbReference type="PROSITE" id="PS50109"/>
    </source>
</evidence>
<protein>
    <recommendedName>
        <fullName evidence="2">histidine kinase</fullName>
        <ecNumber evidence="2">2.7.13.3</ecNumber>
    </recommendedName>
</protein>
<dbReference type="Pfam" id="PF00989">
    <property type="entry name" value="PAS"/>
    <property type="match status" value="1"/>
</dbReference>
<gene>
    <name evidence="13" type="ORF">FHP91_20450</name>
</gene>
<dbReference type="CDD" id="cd00082">
    <property type="entry name" value="HisKA"/>
    <property type="match status" value="1"/>
</dbReference>
<dbReference type="InterPro" id="IPR005467">
    <property type="entry name" value="His_kinase_dom"/>
</dbReference>
<evidence type="ECO:0000256" key="3">
    <source>
        <dbReference type="ARBA" id="ARBA00022553"/>
    </source>
</evidence>
<dbReference type="InterPro" id="IPR000700">
    <property type="entry name" value="PAS-assoc_C"/>
</dbReference>
<dbReference type="SMART" id="SM00091">
    <property type="entry name" value="PAS"/>
    <property type="match status" value="1"/>
</dbReference>
<dbReference type="GO" id="GO:0006355">
    <property type="term" value="P:regulation of DNA-templated transcription"/>
    <property type="evidence" value="ECO:0007669"/>
    <property type="project" value="InterPro"/>
</dbReference>
<comment type="caution">
    <text evidence="13">The sequence shown here is derived from an EMBL/GenBank/DDBJ whole genome shotgun (WGS) entry which is preliminary data.</text>
</comment>
<evidence type="ECO:0000256" key="9">
    <source>
        <dbReference type="SAM" id="Phobius"/>
    </source>
</evidence>
<evidence type="ECO:0000256" key="4">
    <source>
        <dbReference type="ARBA" id="ARBA00022679"/>
    </source>
</evidence>
<dbReference type="PROSITE" id="PS50113">
    <property type="entry name" value="PAC"/>
    <property type="match status" value="1"/>
</dbReference>
<keyword evidence="9" id="KW-0812">Transmembrane</keyword>
<sequence length="663" mass="74018">MTASLPPMPSPSTRPLPSTPAWYWRLPSLTIGLMLIAILALAWMTRHFDDEKQHEVLINDVLWMEQDLRFRLDRNEEQLAQIGTELLATQTMSPRTEASLEQLLKPDSGLVQILWLDANDKTIAARPFTSDDVLVGEARGAIPSNETNRLARAVGRPIYGPTYPVIGGHWRFNVHVPIFVGSRHTGTVVGVYSLQQLVVRELPWWFSERYRVSVHDPDGNEIAAKSKVTAQASHQQYTIPFDPPGYGLTLKVTAYKAPTRWVPVLLISAMIFLGGVIVWSLWQLRQHTLGRQAAEQALRSEMAFRKAMEDSLLTGLRARDNTGKITYVNPAFCRMVGYSEKELLGAIPPMPYWDPEHLERTQAIHDGILAGSAPREGVEIHFRHKDGHAIDMLIFEAPLIDTTGEQTGWMGSFLDITAQTAAEALARQQEERLHATSRLITMGEMASTLAHELNQPLAAISSYSAGCLNRLDEGRADTEELHDIISKITRQARRAGDIIRRVHDFVRRSEPKRETIDLNAVLSEAIGLIDPDVRKRGVELQTHLADRPLPVNADPVMLEQVAVNLIRNGMDAMRDAPGARRTIRIETLADGDTLIFRVTDWGRGIDEDAARRIFDPFFTTKDEGMGMGLNICRSIAELHGGRLGFEPNPEGGTIFTFSLPLAS</sequence>
<dbReference type="Pfam" id="PF00512">
    <property type="entry name" value="HisKA"/>
    <property type="match status" value="1"/>
</dbReference>
<dbReference type="Gene3D" id="3.30.565.10">
    <property type="entry name" value="Histidine kinase-like ATPase, C-terminal domain"/>
    <property type="match status" value="1"/>
</dbReference>
<evidence type="ECO:0000256" key="8">
    <source>
        <dbReference type="ARBA" id="ARBA00023012"/>
    </source>
</evidence>
<feature type="transmembrane region" description="Helical" evidence="9">
    <location>
        <begin position="261"/>
        <end position="282"/>
    </location>
</feature>
<dbReference type="SUPFAM" id="SSF55785">
    <property type="entry name" value="PYP-like sensor domain (PAS domain)"/>
    <property type="match status" value="1"/>
</dbReference>
<keyword evidence="5" id="KW-0547">Nucleotide-binding</keyword>
<dbReference type="Gene3D" id="1.10.287.130">
    <property type="match status" value="1"/>
</dbReference>
<evidence type="ECO:0000313" key="14">
    <source>
        <dbReference type="Proteomes" id="UP000319502"/>
    </source>
</evidence>
<reference evidence="13 14" key="1">
    <citation type="submission" date="2019-07" db="EMBL/GenBank/DDBJ databases">
        <title>The pathways for chlorine oxyanion respiration interact through the shared metabolite chlorate.</title>
        <authorList>
            <person name="Barnum T.P."/>
            <person name="Cheng Y."/>
            <person name="Hill K.A."/>
            <person name="Lucas L.N."/>
            <person name="Carlson H.K."/>
            <person name="Coates J.D."/>
        </authorList>
    </citation>
    <scope>NUCLEOTIDE SEQUENCE [LARGE SCALE GENOMIC DNA]</scope>
    <source>
        <strain evidence="13 14">SFB-3</strain>
    </source>
</reference>
<dbReference type="InterPro" id="IPR000014">
    <property type="entry name" value="PAS"/>
</dbReference>
<evidence type="ECO:0000313" key="13">
    <source>
        <dbReference type="EMBL" id="TVO50919.1"/>
    </source>
</evidence>
<dbReference type="InterPro" id="IPR003661">
    <property type="entry name" value="HisK_dim/P_dom"/>
</dbReference>
<dbReference type="NCBIfam" id="TIGR00229">
    <property type="entry name" value="sensory_box"/>
    <property type="match status" value="1"/>
</dbReference>
<dbReference type="PANTHER" id="PTHR43065:SF42">
    <property type="entry name" value="TWO-COMPONENT SENSOR PPRA"/>
    <property type="match status" value="1"/>
</dbReference>
<dbReference type="EMBL" id="VMNK01000023">
    <property type="protein sequence ID" value="TVO50919.1"/>
    <property type="molecule type" value="Genomic_DNA"/>
</dbReference>
<dbReference type="AlphaFoldDB" id="A0A557QDC6"/>
<evidence type="ECO:0000256" key="2">
    <source>
        <dbReference type="ARBA" id="ARBA00012438"/>
    </source>
</evidence>
<dbReference type="PRINTS" id="PR00344">
    <property type="entry name" value="BCTRLSENSOR"/>
</dbReference>
<evidence type="ECO:0000256" key="6">
    <source>
        <dbReference type="ARBA" id="ARBA00022777"/>
    </source>
</evidence>
<dbReference type="InterPro" id="IPR001610">
    <property type="entry name" value="PAC"/>
</dbReference>
<dbReference type="PROSITE" id="PS50109">
    <property type="entry name" value="HIS_KIN"/>
    <property type="match status" value="1"/>
</dbReference>
<evidence type="ECO:0000256" key="1">
    <source>
        <dbReference type="ARBA" id="ARBA00000085"/>
    </source>
</evidence>
<evidence type="ECO:0000259" key="12">
    <source>
        <dbReference type="PROSITE" id="PS50113"/>
    </source>
</evidence>
<evidence type="ECO:0000259" key="11">
    <source>
        <dbReference type="PROSITE" id="PS50112"/>
    </source>
</evidence>
<dbReference type="CDD" id="cd00130">
    <property type="entry name" value="PAS"/>
    <property type="match status" value="1"/>
</dbReference>
<keyword evidence="8" id="KW-0902">Two-component regulatory system</keyword>
<keyword evidence="9" id="KW-0472">Membrane</keyword>
<comment type="catalytic activity">
    <reaction evidence="1">
        <text>ATP + protein L-histidine = ADP + protein N-phospho-L-histidine.</text>
        <dbReference type="EC" id="2.7.13.3"/>
    </reaction>
</comment>
<keyword evidence="3" id="KW-0597">Phosphoprotein</keyword>
<keyword evidence="6" id="KW-0418">Kinase</keyword>
<dbReference type="SUPFAM" id="SSF55874">
    <property type="entry name" value="ATPase domain of HSP90 chaperone/DNA topoisomerase II/histidine kinase"/>
    <property type="match status" value="1"/>
</dbReference>
<dbReference type="SMART" id="SM00387">
    <property type="entry name" value="HATPase_c"/>
    <property type="match status" value="1"/>
</dbReference>
<evidence type="ECO:0000256" key="5">
    <source>
        <dbReference type="ARBA" id="ARBA00022741"/>
    </source>
</evidence>
<evidence type="ECO:0000256" key="7">
    <source>
        <dbReference type="ARBA" id="ARBA00022840"/>
    </source>
</evidence>
<keyword evidence="4" id="KW-0808">Transferase</keyword>
<dbReference type="InterPro" id="IPR036890">
    <property type="entry name" value="HATPase_C_sf"/>
</dbReference>
<dbReference type="Proteomes" id="UP000319502">
    <property type="component" value="Unassembled WGS sequence"/>
</dbReference>
<feature type="domain" description="PAS" evidence="11">
    <location>
        <begin position="300"/>
        <end position="372"/>
    </location>
</feature>
<dbReference type="SUPFAM" id="SSF47384">
    <property type="entry name" value="Homodimeric domain of signal transducing histidine kinase"/>
    <property type="match status" value="1"/>
</dbReference>
<dbReference type="OrthoDB" id="1931120at2"/>
<dbReference type="EC" id="2.7.13.3" evidence="2"/>
<keyword evidence="14" id="KW-1185">Reference proteome</keyword>
<dbReference type="SMART" id="SM00086">
    <property type="entry name" value="PAC"/>
    <property type="match status" value="1"/>
</dbReference>
<name>A0A557QDC6_9RHOO</name>
<dbReference type="GO" id="GO:0000155">
    <property type="term" value="F:phosphorelay sensor kinase activity"/>
    <property type="evidence" value="ECO:0007669"/>
    <property type="project" value="InterPro"/>
</dbReference>
<feature type="domain" description="PAC" evidence="12">
    <location>
        <begin position="376"/>
        <end position="428"/>
    </location>
</feature>
<dbReference type="GO" id="GO:0005524">
    <property type="term" value="F:ATP binding"/>
    <property type="evidence" value="ECO:0007669"/>
    <property type="project" value="UniProtKB-KW"/>
</dbReference>
<dbReference type="InterPro" id="IPR035965">
    <property type="entry name" value="PAS-like_dom_sf"/>
</dbReference>
<dbReference type="InterPro" id="IPR013767">
    <property type="entry name" value="PAS_fold"/>
</dbReference>
<proteinExistence type="predicted"/>
<dbReference type="Gene3D" id="3.30.450.20">
    <property type="entry name" value="PAS domain"/>
    <property type="match status" value="1"/>
</dbReference>
<dbReference type="InterPro" id="IPR004358">
    <property type="entry name" value="Sig_transdc_His_kin-like_C"/>
</dbReference>
<dbReference type="InterPro" id="IPR003594">
    <property type="entry name" value="HATPase_dom"/>
</dbReference>
<dbReference type="SMART" id="SM00388">
    <property type="entry name" value="HisKA"/>
    <property type="match status" value="1"/>
</dbReference>
<dbReference type="PROSITE" id="PS50112">
    <property type="entry name" value="PAS"/>
    <property type="match status" value="1"/>
</dbReference>
<organism evidence="13 14">
    <name type="scientific">Denitromonas halophila</name>
    <dbReference type="NCBI Taxonomy" id="1629404"/>
    <lineage>
        <taxon>Bacteria</taxon>
        <taxon>Pseudomonadati</taxon>
        <taxon>Pseudomonadota</taxon>
        <taxon>Betaproteobacteria</taxon>
        <taxon>Rhodocyclales</taxon>
        <taxon>Zoogloeaceae</taxon>
        <taxon>Denitromonas</taxon>
    </lineage>
</organism>
<dbReference type="Pfam" id="PF02518">
    <property type="entry name" value="HATPase_c"/>
    <property type="match status" value="1"/>
</dbReference>
<accession>A0A557QDC6</accession>
<keyword evidence="9" id="KW-1133">Transmembrane helix</keyword>
<feature type="domain" description="Histidine kinase" evidence="10">
    <location>
        <begin position="448"/>
        <end position="663"/>
    </location>
</feature>
<dbReference type="PANTHER" id="PTHR43065">
    <property type="entry name" value="SENSOR HISTIDINE KINASE"/>
    <property type="match status" value="1"/>
</dbReference>